<comment type="caution">
    <text evidence="1">The sequence shown here is derived from an EMBL/GenBank/DDBJ whole genome shotgun (WGS) entry which is preliminary data.</text>
</comment>
<proteinExistence type="predicted"/>
<dbReference type="AlphaFoldDB" id="A0A317NMD7"/>
<evidence type="ECO:0000313" key="2">
    <source>
        <dbReference type="Proteomes" id="UP000246410"/>
    </source>
</evidence>
<keyword evidence="2" id="KW-1185">Reference proteome</keyword>
<gene>
    <name evidence="1" type="ORF">DFR69_104507</name>
</gene>
<accession>A0A317NMD7</accession>
<sequence length="136" mass="13799">MSHDDHAEPVLVSLSAPARRSLVAGLVRPVGSAPETAEVVDIDIPDAELAAYLVHIAHAGHGFVARTGSGARAVAVVAGTVAALCGEDIPTALTAPDLGFLTALKPPAIEATRTVLLAVETADEQAITAALRVLEP</sequence>
<name>A0A317NMD7_9NOCA</name>
<dbReference type="RefSeq" id="WP_110038020.1">
    <property type="nucleotide sequence ID" value="NZ_QGTL01000004.1"/>
</dbReference>
<dbReference type="EMBL" id="QGTL01000004">
    <property type="protein sequence ID" value="PWV76400.1"/>
    <property type="molecule type" value="Genomic_DNA"/>
</dbReference>
<organism evidence="1 2">
    <name type="scientific">Nocardia neocaledoniensis</name>
    <dbReference type="NCBI Taxonomy" id="236511"/>
    <lineage>
        <taxon>Bacteria</taxon>
        <taxon>Bacillati</taxon>
        <taxon>Actinomycetota</taxon>
        <taxon>Actinomycetes</taxon>
        <taxon>Mycobacteriales</taxon>
        <taxon>Nocardiaceae</taxon>
        <taxon>Nocardia</taxon>
    </lineage>
</organism>
<evidence type="ECO:0000313" key="1">
    <source>
        <dbReference type="EMBL" id="PWV76400.1"/>
    </source>
</evidence>
<dbReference type="Proteomes" id="UP000246410">
    <property type="component" value="Unassembled WGS sequence"/>
</dbReference>
<reference evidence="1 2" key="1">
    <citation type="submission" date="2018-05" db="EMBL/GenBank/DDBJ databases">
        <title>Genomic Encyclopedia of Type Strains, Phase IV (KMG-IV): sequencing the most valuable type-strain genomes for metagenomic binning, comparative biology and taxonomic classification.</title>
        <authorList>
            <person name="Goeker M."/>
        </authorList>
    </citation>
    <scope>NUCLEOTIDE SEQUENCE [LARGE SCALE GENOMIC DNA]</scope>
    <source>
        <strain evidence="1 2">DSM 44717</strain>
    </source>
</reference>
<protein>
    <submittedName>
        <fullName evidence="1">Uncharacterized protein</fullName>
    </submittedName>
</protein>